<dbReference type="PRINTS" id="PR00259">
    <property type="entry name" value="TMFOUR"/>
</dbReference>
<dbReference type="Proteomes" id="UP000887581">
    <property type="component" value="Unplaced"/>
</dbReference>
<keyword evidence="2 5" id="KW-0812">Transmembrane</keyword>
<feature type="transmembrane region" description="Helical" evidence="5">
    <location>
        <begin position="20"/>
        <end position="42"/>
    </location>
</feature>
<evidence type="ECO:0000313" key="6">
    <source>
        <dbReference type="Proteomes" id="UP000887581"/>
    </source>
</evidence>
<sequence length="243" mass="27557">MFEGPISTMVHGCGNRTLKFLFFTANLLICLFGAFIFGLSLWGNLDKDFTVKLQEAREIHKEDINILAKYQASLWTLVVVGAFLFLVGFLGCCGTIYESTILLTFRLLSATGSSEDKYSKILKPIEDLFQCCGATQETKNLYVEQKSCQRELQNMWKNQLISWLRCYTANCPSSRTILIYVYQFRDLDSGERSSGRLEDELLGALIPGHCGRPRSSLLHRPAGYIHRRNSAESETLNPLLLVY</sequence>
<evidence type="ECO:0000256" key="3">
    <source>
        <dbReference type="ARBA" id="ARBA00022989"/>
    </source>
</evidence>
<dbReference type="WBParaSite" id="sdigi.contig27.g2108.t1">
    <property type="protein sequence ID" value="sdigi.contig27.g2108.t1"/>
    <property type="gene ID" value="sdigi.contig27.g2108"/>
</dbReference>
<evidence type="ECO:0000256" key="5">
    <source>
        <dbReference type="SAM" id="Phobius"/>
    </source>
</evidence>
<evidence type="ECO:0000256" key="2">
    <source>
        <dbReference type="ARBA" id="ARBA00022692"/>
    </source>
</evidence>
<dbReference type="GO" id="GO:0016020">
    <property type="term" value="C:membrane"/>
    <property type="evidence" value="ECO:0007669"/>
    <property type="project" value="UniProtKB-SubCell"/>
</dbReference>
<comment type="subcellular location">
    <subcellularLocation>
        <location evidence="1">Membrane</location>
        <topology evidence="1">Multi-pass membrane protein</topology>
    </subcellularLocation>
</comment>
<keyword evidence="6" id="KW-1185">Reference proteome</keyword>
<organism evidence="6 7">
    <name type="scientific">Setaria digitata</name>
    <dbReference type="NCBI Taxonomy" id="48799"/>
    <lineage>
        <taxon>Eukaryota</taxon>
        <taxon>Metazoa</taxon>
        <taxon>Ecdysozoa</taxon>
        <taxon>Nematoda</taxon>
        <taxon>Chromadorea</taxon>
        <taxon>Rhabditida</taxon>
        <taxon>Spirurina</taxon>
        <taxon>Spiruromorpha</taxon>
        <taxon>Filarioidea</taxon>
        <taxon>Setariidae</taxon>
        <taxon>Setaria</taxon>
    </lineage>
</organism>
<keyword evidence="3 5" id="KW-1133">Transmembrane helix</keyword>
<dbReference type="AlphaFoldDB" id="A0A915PN89"/>
<protein>
    <submittedName>
        <fullName evidence="7">Tetraspanin</fullName>
    </submittedName>
</protein>
<reference evidence="7" key="1">
    <citation type="submission" date="2022-11" db="UniProtKB">
        <authorList>
            <consortium name="WormBaseParasite"/>
        </authorList>
    </citation>
    <scope>IDENTIFICATION</scope>
</reference>
<accession>A0A915PN89</accession>
<evidence type="ECO:0000256" key="4">
    <source>
        <dbReference type="ARBA" id="ARBA00023136"/>
    </source>
</evidence>
<name>A0A915PN89_9BILA</name>
<proteinExistence type="predicted"/>
<feature type="transmembrane region" description="Helical" evidence="5">
    <location>
        <begin position="74"/>
        <end position="97"/>
    </location>
</feature>
<evidence type="ECO:0000256" key="1">
    <source>
        <dbReference type="ARBA" id="ARBA00004141"/>
    </source>
</evidence>
<evidence type="ECO:0000313" key="7">
    <source>
        <dbReference type="WBParaSite" id="sdigi.contig27.g2108.t1"/>
    </source>
</evidence>
<dbReference type="InterPro" id="IPR018499">
    <property type="entry name" value="Tetraspanin/Peripherin"/>
</dbReference>
<keyword evidence="4 5" id="KW-0472">Membrane</keyword>
<dbReference type="Pfam" id="PF00335">
    <property type="entry name" value="Tetraspanin"/>
    <property type="match status" value="1"/>
</dbReference>